<reference evidence="2" key="1">
    <citation type="submission" date="2023-10" db="EMBL/GenBank/DDBJ databases">
        <title>Genome assembly of Pristionchus species.</title>
        <authorList>
            <person name="Yoshida K."/>
            <person name="Sommer R.J."/>
        </authorList>
    </citation>
    <scope>NUCLEOTIDE SEQUENCE</scope>
    <source>
        <strain evidence="2">RS0144</strain>
    </source>
</reference>
<evidence type="ECO:0000313" key="3">
    <source>
        <dbReference type="Proteomes" id="UP001432027"/>
    </source>
</evidence>
<dbReference type="EMBL" id="BTSX01000002">
    <property type="protein sequence ID" value="GMS85840.1"/>
    <property type="molecule type" value="Genomic_DNA"/>
</dbReference>
<protein>
    <submittedName>
        <fullName evidence="2">Uncharacterized protein</fullName>
    </submittedName>
</protein>
<feature type="region of interest" description="Disordered" evidence="1">
    <location>
        <begin position="29"/>
        <end position="81"/>
    </location>
</feature>
<feature type="non-terminal residue" evidence="2">
    <location>
        <position position="81"/>
    </location>
</feature>
<name>A0AAV5ST38_9BILA</name>
<evidence type="ECO:0000313" key="2">
    <source>
        <dbReference type="EMBL" id="GMS85840.1"/>
    </source>
</evidence>
<sequence length="81" mass="8905">TLIDQFVMERVTRSSLHDVRLGLFISERNGGDHVSSQINAEDSDGSERKGNTEEDVDEEGRDLENVGSESVGDGLLEVIED</sequence>
<accession>A0AAV5ST38</accession>
<dbReference type="Proteomes" id="UP001432027">
    <property type="component" value="Unassembled WGS sequence"/>
</dbReference>
<proteinExistence type="predicted"/>
<dbReference type="AlphaFoldDB" id="A0AAV5ST38"/>
<evidence type="ECO:0000256" key="1">
    <source>
        <dbReference type="SAM" id="MobiDB-lite"/>
    </source>
</evidence>
<comment type="caution">
    <text evidence="2">The sequence shown here is derived from an EMBL/GenBank/DDBJ whole genome shotgun (WGS) entry which is preliminary data.</text>
</comment>
<keyword evidence="3" id="KW-1185">Reference proteome</keyword>
<feature type="non-terminal residue" evidence="2">
    <location>
        <position position="1"/>
    </location>
</feature>
<gene>
    <name evidence="2" type="ORF">PENTCL1PPCAC_8015</name>
</gene>
<organism evidence="2 3">
    <name type="scientific">Pristionchus entomophagus</name>
    <dbReference type="NCBI Taxonomy" id="358040"/>
    <lineage>
        <taxon>Eukaryota</taxon>
        <taxon>Metazoa</taxon>
        <taxon>Ecdysozoa</taxon>
        <taxon>Nematoda</taxon>
        <taxon>Chromadorea</taxon>
        <taxon>Rhabditida</taxon>
        <taxon>Rhabditina</taxon>
        <taxon>Diplogasteromorpha</taxon>
        <taxon>Diplogasteroidea</taxon>
        <taxon>Neodiplogasteridae</taxon>
        <taxon>Pristionchus</taxon>
    </lineage>
</organism>